<feature type="compositionally biased region" description="Low complexity" evidence="1">
    <location>
        <begin position="505"/>
        <end position="518"/>
    </location>
</feature>
<comment type="caution">
    <text evidence="2">The sequence shown here is derived from an EMBL/GenBank/DDBJ whole genome shotgun (WGS) entry which is preliminary data.</text>
</comment>
<dbReference type="Proteomes" id="UP000606870">
    <property type="component" value="Unassembled WGS sequence"/>
</dbReference>
<gene>
    <name evidence="2" type="ORF">H8J70_06635</name>
</gene>
<dbReference type="SUPFAM" id="SSF103515">
    <property type="entry name" value="Autotransporter"/>
    <property type="match status" value="1"/>
</dbReference>
<evidence type="ECO:0000313" key="2">
    <source>
        <dbReference type="EMBL" id="MBC3536923.1"/>
    </source>
</evidence>
<organism evidence="2 3">
    <name type="scientific">Megasphaera hominis</name>
    <dbReference type="NCBI Taxonomy" id="159836"/>
    <lineage>
        <taxon>Bacteria</taxon>
        <taxon>Bacillati</taxon>
        <taxon>Bacillota</taxon>
        <taxon>Negativicutes</taxon>
        <taxon>Veillonellales</taxon>
        <taxon>Veillonellaceae</taxon>
        <taxon>Megasphaera</taxon>
    </lineage>
</organism>
<keyword evidence="3" id="KW-1185">Reference proteome</keyword>
<protein>
    <recommendedName>
        <fullName evidence="4">Autotransporter domain-containing protein</fullName>
    </recommendedName>
</protein>
<sequence>MLPLPGVMGYWGNEAGNYAHDNAFSIIGGSFSFIDGDGVIAGTYGWQQTTQNTLTLSKANISGVIGIGGGMSDVTATDNTVTISDTTISNSEYDGGTILVAGGSSGYTATAGDDETKTILPSADDNSIRIDGGSVDVSRIYGGWLRNEDSKNDVEGTTDSNTVIMGDGVTASTVIGGNNELGGSSSKNAVTINGGTIKETVIAGETLAGDANGNTLDIYGGEIGTTNAVDDTGNDLADGNLISGGYTKDGTANENTVSIYAGTLGNMMSLYGGYSKTESTDNTLNLYTKGNTVENLGYFQTLNFYVPENTKAGETMLEVTGNADVHGAAINAGVYSTTQLSPGQVINLIHDGNQPINTDNTTYSVMAGKNIVTDGAFLQREVFIKKQDANTIVLYVPEDSKPIISDDTKIISTQQAGAASTVSSGSDIAATDGLEAALTAWKEEHDAAMLRTTENAAADTLGVMTSAVATPMLARSAVSHPLMAAAAPATPMVSEAPMAAPAASAAPSAGAGASTGTAWQPNAPAAPGAWLEEHDVEAKFTPYVMLGGHNLRYNTSSTIDTNGFNGELGFVKRSFQKEYADTIMPFLEYGTGNYTSWKNGSRGDGSQHYVGAGILVRRDMNNGFHYEGLIRAGRMSGDYGGRIAGYRMSYNSSSRYIAAHVGLGKIYKDDTNEYNMYGKFFWSHLNGDTVTLHSELGDAQYDLEHVDSLRTRLGFRWTKHLDRDVTTVYAGIGWDYEFDGKAKARYQDYTTPDASMKGSSEFLELGWQSKSTKENPWGADIRVTGWTGMKQGFTYSATITRKI</sequence>
<accession>A0ABR6VIE0</accession>
<evidence type="ECO:0008006" key="4">
    <source>
        <dbReference type="Google" id="ProtNLM"/>
    </source>
</evidence>
<dbReference type="Gene3D" id="2.40.128.130">
    <property type="entry name" value="Autotransporter beta-domain"/>
    <property type="match status" value="1"/>
</dbReference>
<dbReference type="EMBL" id="JACOGK010000016">
    <property type="protein sequence ID" value="MBC3536923.1"/>
    <property type="molecule type" value="Genomic_DNA"/>
</dbReference>
<feature type="region of interest" description="Disordered" evidence="1">
    <location>
        <begin position="505"/>
        <end position="526"/>
    </location>
</feature>
<evidence type="ECO:0000256" key="1">
    <source>
        <dbReference type="SAM" id="MobiDB-lite"/>
    </source>
</evidence>
<dbReference type="RefSeq" id="WP_186503076.1">
    <property type="nucleotide sequence ID" value="NZ_JACOGK010000016.1"/>
</dbReference>
<name>A0ABR6VIE0_9FIRM</name>
<reference evidence="2 3" key="1">
    <citation type="submission" date="2020-08" db="EMBL/GenBank/DDBJ databases">
        <authorList>
            <person name="Liu C."/>
            <person name="Sun Q."/>
        </authorList>
    </citation>
    <scope>NUCLEOTIDE SEQUENCE [LARGE SCALE GENOMIC DNA]</scope>
    <source>
        <strain evidence="2 3">NSJ-59</strain>
    </source>
</reference>
<evidence type="ECO:0000313" key="3">
    <source>
        <dbReference type="Proteomes" id="UP000606870"/>
    </source>
</evidence>
<dbReference type="InterPro" id="IPR036709">
    <property type="entry name" value="Autotransporte_beta_dom_sf"/>
</dbReference>
<proteinExistence type="predicted"/>